<evidence type="ECO:0000313" key="2">
    <source>
        <dbReference type="EMBL" id="TWU47680.1"/>
    </source>
</evidence>
<sequence>MYSVTAAAALRKVNPTMMTTIRTRGFLYLVGTLVNKLVPERVFRFRIFRIFELEEIDLDANAGRSQANAPRAHELMFRWCETEAEIADACRLTFFRPDGSGAPQQACLAIANSEPVGGVWIGRDYFNETELGLRICLNEDQTWLFSAFVEKQHRRTGVYRRLLNHVLADQQQTVFASINPTNKASIKSHSPYIRRTAGTCVAVRCFGWSKCWASGQLRVDGNEITILAYTESN</sequence>
<evidence type="ECO:0000313" key="3">
    <source>
        <dbReference type="Proteomes" id="UP000317977"/>
    </source>
</evidence>
<dbReference type="InterPro" id="IPR016181">
    <property type="entry name" value="Acyl_CoA_acyltransferase"/>
</dbReference>
<proteinExistence type="predicted"/>
<dbReference type="Proteomes" id="UP000317977">
    <property type="component" value="Unassembled WGS sequence"/>
</dbReference>
<evidence type="ECO:0000259" key="1">
    <source>
        <dbReference type="Pfam" id="PF00583"/>
    </source>
</evidence>
<dbReference type="EMBL" id="SJPX01000005">
    <property type="protein sequence ID" value="TWU47680.1"/>
    <property type="molecule type" value="Genomic_DNA"/>
</dbReference>
<dbReference type="Pfam" id="PF00583">
    <property type="entry name" value="Acetyltransf_1"/>
    <property type="match status" value="1"/>
</dbReference>
<dbReference type="SUPFAM" id="SSF55729">
    <property type="entry name" value="Acyl-CoA N-acyltransferases (Nat)"/>
    <property type="match status" value="1"/>
</dbReference>
<dbReference type="AlphaFoldDB" id="A0A5C6EGL7"/>
<dbReference type="GO" id="GO:0016747">
    <property type="term" value="F:acyltransferase activity, transferring groups other than amino-acyl groups"/>
    <property type="evidence" value="ECO:0007669"/>
    <property type="project" value="InterPro"/>
</dbReference>
<organism evidence="2 3">
    <name type="scientific">Rubripirellula reticaptiva</name>
    <dbReference type="NCBI Taxonomy" id="2528013"/>
    <lineage>
        <taxon>Bacteria</taxon>
        <taxon>Pseudomonadati</taxon>
        <taxon>Planctomycetota</taxon>
        <taxon>Planctomycetia</taxon>
        <taxon>Pirellulales</taxon>
        <taxon>Pirellulaceae</taxon>
        <taxon>Rubripirellula</taxon>
    </lineage>
</organism>
<dbReference type="InterPro" id="IPR000182">
    <property type="entry name" value="GNAT_dom"/>
</dbReference>
<comment type="caution">
    <text evidence="2">The sequence shown here is derived from an EMBL/GenBank/DDBJ whole genome shotgun (WGS) entry which is preliminary data.</text>
</comment>
<protein>
    <recommendedName>
        <fullName evidence="1">N-acetyltransferase domain-containing protein</fullName>
    </recommendedName>
</protein>
<feature type="domain" description="N-acetyltransferase" evidence="1">
    <location>
        <begin position="95"/>
        <end position="187"/>
    </location>
</feature>
<gene>
    <name evidence="2" type="ORF">Poly59_45210</name>
</gene>
<reference evidence="2 3" key="1">
    <citation type="submission" date="2019-02" db="EMBL/GenBank/DDBJ databases">
        <title>Deep-cultivation of Planctomycetes and their phenomic and genomic characterization uncovers novel biology.</title>
        <authorList>
            <person name="Wiegand S."/>
            <person name="Jogler M."/>
            <person name="Boedeker C."/>
            <person name="Pinto D."/>
            <person name="Vollmers J."/>
            <person name="Rivas-Marin E."/>
            <person name="Kohn T."/>
            <person name="Peeters S.H."/>
            <person name="Heuer A."/>
            <person name="Rast P."/>
            <person name="Oberbeckmann S."/>
            <person name="Bunk B."/>
            <person name="Jeske O."/>
            <person name="Meyerdierks A."/>
            <person name="Storesund J.E."/>
            <person name="Kallscheuer N."/>
            <person name="Luecker S."/>
            <person name="Lage O.M."/>
            <person name="Pohl T."/>
            <person name="Merkel B.J."/>
            <person name="Hornburger P."/>
            <person name="Mueller R.-W."/>
            <person name="Bruemmer F."/>
            <person name="Labrenz M."/>
            <person name="Spormann A.M."/>
            <person name="Op Den Camp H."/>
            <person name="Overmann J."/>
            <person name="Amann R."/>
            <person name="Jetten M.S.M."/>
            <person name="Mascher T."/>
            <person name="Medema M.H."/>
            <person name="Devos D.P."/>
            <person name="Kaster A.-K."/>
            <person name="Ovreas L."/>
            <person name="Rohde M."/>
            <person name="Galperin M.Y."/>
            <person name="Jogler C."/>
        </authorList>
    </citation>
    <scope>NUCLEOTIDE SEQUENCE [LARGE SCALE GENOMIC DNA]</scope>
    <source>
        <strain evidence="2 3">Poly59</strain>
    </source>
</reference>
<name>A0A5C6EGL7_9BACT</name>
<dbReference type="Gene3D" id="3.40.630.30">
    <property type="match status" value="1"/>
</dbReference>
<accession>A0A5C6EGL7</accession>
<keyword evidence="3" id="KW-1185">Reference proteome</keyword>